<comment type="caution">
    <text evidence="2">The sequence shown here is derived from an EMBL/GenBank/DDBJ whole genome shotgun (WGS) entry which is preliminary data.</text>
</comment>
<feature type="compositionally biased region" description="Basic and acidic residues" evidence="1">
    <location>
        <begin position="52"/>
        <end position="71"/>
    </location>
</feature>
<organism evidence="2 3">
    <name type="scientific">Nonomuraea antimicrobica</name>
    <dbReference type="NCBI Taxonomy" id="561173"/>
    <lineage>
        <taxon>Bacteria</taxon>
        <taxon>Bacillati</taxon>
        <taxon>Actinomycetota</taxon>
        <taxon>Actinomycetes</taxon>
        <taxon>Streptosporangiales</taxon>
        <taxon>Streptosporangiaceae</taxon>
        <taxon>Nonomuraea</taxon>
    </lineage>
</organism>
<protein>
    <submittedName>
        <fullName evidence="2">Uncharacterized protein</fullName>
    </submittedName>
</protein>
<proteinExistence type="predicted"/>
<sequence>MADLYLDAVEVQDDGALGIPVPVLGETHEREASQTPATKRGQTRSVFLADGFKPDEKGRLEAGDTHHDRRLSGFIAEPASRYPPPSRSATLDKSDST</sequence>
<evidence type="ECO:0000313" key="3">
    <source>
        <dbReference type="Proteomes" id="UP001500902"/>
    </source>
</evidence>
<evidence type="ECO:0000256" key="1">
    <source>
        <dbReference type="SAM" id="MobiDB-lite"/>
    </source>
</evidence>
<name>A0ABP7CBJ4_9ACTN</name>
<keyword evidence="3" id="KW-1185">Reference proteome</keyword>
<reference evidence="3" key="1">
    <citation type="journal article" date="2019" name="Int. J. Syst. Evol. Microbiol.">
        <title>The Global Catalogue of Microorganisms (GCM) 10K type strain sequencing project: providing services to taxonomists for standard genome sequencing and annotation.</title>
        <authorList>
            <consortium name="The Broad Institute Genomics Platform"/>
            <consortium name="The Broad Institute Genome Sequencing Center for Infectious Disease"/>
            <person name="Wu L."/>
            <person name="Ma J."/>
        </authorList>
    </citation>
    <scope>NUCLEOTIDE SEQUENCE [LARGE SCALE GENOMIC DNA]</scope>
    <source>
        <strain evidence="3">JCM 16904</strain>
    </source>
</reference>
<evidence type="ECO:0000313" key="2">
    <source>
        <dbReference type="EMBL" id="GAA3683592.1"/>
    </source>
</evidence>
<accession>A0ABP7CBJ4</accession>
<dbReference type="EMBL" id="BAAAZP010000101">
    <property type="protein sequence ID" value="GAA3683592.1"/>
    <property type="molecule type" value="Genomic_DNA"/>
</dbReference>
<dbReference type="Proteomes" id="UP001500902">
    <property type="component" value="Unassembled WGS sequence"/>
</dbReference>
<feature type="region of interest" description="Disordered" evidence="1">
    <location>
        <begin position="25"/>
        <end position="97"/>
    </location>
</feature>
<gene>
    <name evidence="2" type="ORF">GCM10022224_055180</name>
</gene>